<dbReference type="RefSeq" id="WP_190724360.1">
    <property type="nucleotide sequence ID" value="NZ_CP061539.1"/>
</dbReference>
<sequence length="385" mass="41341">MRHRKVLVLGEGQDARAEFLAEHPEALVLQANPYANISGLADTVEDEIAYGVELTASNRDAMRQSVHEVSEKLGITYLLGKHPLGLSGGQTQLVALASIFTIKSTALFLENPLVGLDASARQRALALMEQYRGELMWSNPARVGEDERALATSIVEEVFEHAPADQQSIKWRLDPAALVAENLEVPVPSARWSKRTGQTLLSGVTLEVAPGESLALTGANGSGKSTLLKTLAGIAKPKSGRVRVGEQDVARTKTKRRPQLISLATQQPRYQILTTSVEREITAGTSDGKDYGHQLLQSFDLESSAAENPYDLSNSAQQLLAVACALASAPSVLALDEPSASLSPQDYQTLVGLLNSFTQAGGVLVVASHDEELIRDINARVFTLT</sequence>
<dbReference type="CDD" id="cd03225">
    <property type="entry name" value="ABC_cobalt_CbiO_domain1"/>
    <property type="match status" value="1"/>
</dbReference>
<evidence type="ECO:0000256" key="4">
    <source>
        <dbReference type="ARBA" id="ARBA00022840"/>
    </source>
</evidence>
<keyword evidence="4 6" id="KW-0067">ATP-binding</keyword>
<dbReference type="GeneID" id="96624511"/>
<dbReference type="InterPro" id="IPR003593">
    <property type="entry name" value="AAA+_ATPase"/>
</dbReference>
<protein>
    <submittedName>
        <fullName evidence="6">ATP-binding cassette domain-containing protein</fullName>
    </submittedName>
</protein>
<reference evidence="6 7" key="1">
    <citation type="submission" date="2020-09" db="EMBL/GenBank/DDBJ databases">
        <title>Investigation of environmental microbes.</title>
        <authorList>
            <person name="Ou Y."/>
            <person name="Kang Q."/>
        </authorList>
    </citation>
    <scope>NUCLEOTIDE SEQUENCE [LARGE SCALE GENOMIC DNA]</scope>
    <source>
        <strain evidence="6 7">KJZ-14</strain>
    </source>
</reference>
<dbReference type="GO" id="GO:0042626">
    <property type="term" value="F:ATPase-coupled transmembrane transporter activity"/>
    <property type="evidence" value="ECO:0007669"/>
    <property type="project" value="TreeGrafter"/>
</dbReference>
<feature type="domain" description="ABC transporter" evidence="5">
    <location>
        <begin position="185"/>
        <end position="385"/>
    </location>
</feature>
<evidence type="ECO:0000256" key="1">
    <source>
        <dbReference type="ARBA" id="ARBA00005417"/>
    </source>
</evidence>
<dbReference type="Gene3D" id="3.40.50.300">
    <property type="entry name" value="P-loop containing nucleotide triphosphate hydrolases"/>
    <property type="match status" value="2"/>
</dbReference>
<dbReference type="GO" id="GO:0016887">
    <property type="term" value="F:ATP hydrolysis activity"/>
    <property type="evidence" value="ECO:0007669"/>
    <property type="project" value="InterPro"/>
</dbReference>
<name>A0A7H2BCT4_9MICC</name>
<dbReference type="AlphaFoldDB" id="A0A7H2BCT4"/>
<evidence type="ECO:0000256" key="2">
    <source>
        <dbReference type="ARBA" id="ARBA00022448"/>
    </source>
</evidence>
<gene>
    <name evidence="6" type="ORF">IDM49_09690</name>
</gene>
<comment type="similarity">
    <text evidence="1">Belongs to the ABC transporter superfamily.</text>
</comment>
<keyword evidence="2" id="KW-0813">Transport</keyword>
<proteinExistence type="inferred from homology"/>
<dbReference type="SMART" id="SM00382">
    <property type="entry name" value="AAA"/>
    <property type="match status" value="1"/>
</dbReference>
<dbReference type="Pfam" id="PF00005">
    <property type="entry name" value="ABC_tran"/>
    <property type="match status" value="1"/>
</dbReference>
<evidence type="ECO:0000256" key="3">
    <source>
        <dbReference type="ARBA" id="ARBA00022741"/>
    </source>
</evidence>
<dbReference type="InterPro" id="IPR027417">
    <property type="entry name" value="P-loop_NTPase"/>
</dbReference>
<dbReference type="InterPro" id="IPR050095">
    <property type="entry name" value="ECF_ABC_transporter_ATP-bd"/>
</dbReference>
<evidence type="ECO:0000313" key="6">
    <source>
        <dbReference type="EMBL" id="QNV37480.1"/>
    </source>
</evidence>
<keyword evidence="3" id="KW-0547">Nucleotide-binding</keyword>
<accession>A0A7H2BCT4</accession>
<dbReference type="SUPFAM" id="SSF52540">
    <property type="entry name" value="P-loop containing nucleoside triphosphate hydrolases"/>
    <property type="match status" value="2"/>
</dbReference>
<dbReference type="KEGG" id="rter:IDM49_09690"/>
<dbReference type="GO" id="GO:0005524">
    <property type="term" value="F:ATP binding"/>
    <property type="evidence" value="ECO:0007669"/>
    <property type="project" value="UniProtKB-KW"/>
</dbReference>
<organism evidence="6 7">
    <name type="scientific">Rothia terrae</name>
    <dbReference type="NCBI Taxonomy" id="396015"/>
    <lineage>
        <taxon>Bacteria</taxon>
        <taxon>Bacillati</taxon>
        <taxon>Actinomycetota</taxon>
        <taxon>Actinomycetes</taxon>
        <taxon>Micrococcales</taxon>
        <taxon>Micrococcaceae</taxon>
        <taxon>Rothia</taxon>
    </lineage>
</organism>
<evidence type="ECO:0000259" key="5">
    <source>
        <dbReference type="PROSITE" id="PS50893"/>
    </source>
</evidence>
<dbReference type="GO" id="GO:0043190">
    <property type="term" value="C:ATP-binding cassette (ABC) transporter complex"/>
    <property type="evidence" value="ECO:0007669"/>
    <property type="project" value="TreeGrafter"/>
</dbReference>
<evidence type="ECO:0000313" key="7">
    <source>
        <dbReference type="Proteomes" id="UP000516404"/>
    </source>
</evidence>
<dbReference type="InterPro" id="IPR015856">
    <property type="entry name" value="ABC_transpr_CbiO/EcfA_su"/>
</dbReference>
<dbReference type="InterPro" id="IPR003439">
    <property type="entry name" value="ABC_transporter-like_ATP-bd"/>
</dbReference>
<dbReference type="PROSITE" id="PS50893">
    <property type="entry name" value="ABC_TRANSPORTER_2"/>
    <property type="match status" value="1"/>
</dbReference>
<dbReference type="PANTHER" id="PTHR43553">
    <property type="entry name" value="HEAVY METAL TRANSPORTER"/>
    <property type="match status" value="1"/>
</dbReference>
<dbReference type="EMBL" id="CP061539">
    <property type="protein sequence ID" value="QNV37480.1"/>
    <property type="molecule type" value="Genomic_DNA"/>
</dbReference>
<keyword evidence="7" id="KW-1185">Reference proteome</keyword>
<dbReference type="Proteomes" id="UP000516404">
    <property type="component" value="Chromosome"/>
</dbReference>